<dbReference type="Pfam" id="PF00149">
    <property type="entry name" value="Metallophos"/>
    <property type="match status" value="1"/>
</dbReference>
<accession>A0A553PHV9</accession>
<dbReference type="OMA" id="NEPTHET"/>
<evidence type="ECO:0000256" key="7">
    <source>
        <dbReference type="ARBA" id="ARBA00022723"/>
    </source>
</evidence>
<comment type="caution">
    <text evidence="13">The sequence shown here is derived from an EMBL/GenBank/DDBJ whole genome shotgun (WGS) entry which is preliminary data.</text>
</comment>
<comment type="similarity">
    <text evidence="3">Belongs to the metallophosphoesterase superfamily. CPPED1 family.</text>
</comment>
<dbReference type="InterPro" id="IPR004843">
    <property type="entry name" value="Calcineurin-like_PHP"/>
</dbReference>
<protein>
    <recommendedName>
        <fullName evidence="5">Serine/threonine-protein phosphatase CPPED1</fullName>
        <ecNumber evidence="4">3.1.3.16</ecNumber>
    </recommendedName>
    <alternativeName>
        <fullName evidence="9">Calcineurin-like phosphoesterase domain-containing protein 1</fullName>
    </alternativeName>
</protein>
<evidence type="ECO:0000256" key="6">
    <source>
        <dbReference type="ARBA" id="ARBA00022490"/>
    </source>
</evidence>
<evidence type="ECO:0000259" key="12">
    <source>
        <dbReference type="Pfam" id="PF00149"/>
    </source>
</evidence>
<evidence type="ECO:0000256" key="2">
    <source>
        <dbReference type="ARBA" id="ARBA00004496"/>
    </source>
</evidence>
<dbReference type="GO" id="GO:0004722">
    <property type="term" value="F:protein serine/threonine phosphatase activity"/>
    <property type="evidence" value="ECO:0007669"/>
    <property type="project" value="UniProtKB-EC"/>
</dbReference>
<evidence type="ECO:0000256" key="11">
    <source>
        <dbReference type="ARBA" id="ARBA00048336"/>
    </source>
</evidence>
<name>A0A553PHV9_TIGCA</name>
<dbReference type="GO" id="GO:0046872">
    <property type="term" value="F:metal ion binding"/>
    <property type="evidence" value="ECO:0007669"/>
    <property type="project" value="UniProtKB-KW"/>
</dbReference>
<comment type="subcellular location">
    <subcellularLocation>
        <location evidence="2">Cytoplasm</location>
    </subcellularLocation>
</comment>
<evidence type="ECO:0000313" key="13">
    <source>
        <dbReference type="EMBL" id="TRY77237.1"/>
    </source>
</evidence>
<evidence type="ECO:0000256" key="9">
    <source>
        <dbReference type="ARBA" id="ARBA00032900"/>
    </source>
</evidence>
<comment type="catalytic activity">
    <reaction evidence="11">
        <text>O-phospho-L-threonyl-[protein] + H2O = L-threonyl-[protein] + phosphate</text>
        <dbReference type="Rhea" id="RHEA:47004"/>
        <dbReference type="Rhea" id="RHEA-COMP:11060"/>
        <dbReference type="Rhea" id="RHEA-COMP:11605"/>
        <dbReference type="ChEBI" id="CHEBI:15377"/>
        <dbReference type="ChEBI" id="CHEBI:30013"/>
        <dbReference type="ChEBI" id="CHEBI:43474"/>
        <dbReference type="ChEBI" id="CHEBI:61977"/>
        <dbReference type="EC" id="3.1.3.16"/>
    </reaction>
</comment>
<dbReference type="Proteomes" id="UP000318571">
    <property type="component" value="Chromosome 5"/>
</dbReference>
<evidence type="ECO:0000313" key="14">
    <source>
        <dbReference type="Proteomes" id="UP000318571"/>
    </source>
</evidence>
<dbReference type="EC" id="3.1.3.16" evidence="4"/>
<proteinExistence type="inferred from homology"/>
<sequence length="357" mass="41327">MGHYWGNILCVGSSYYSIDDWLYPFEMHEETAKEDLVPSSDLVVHKAENRILPIFEKSLNEKWTEPFYFIQAADTQLGLIVNYGDGTINDQYPNITWEKEIELCRQSVEIINNLDPKPKFFIICGDLLDAMPDLWPDIRKRQQDDFMRVYSDLDPSIPLVCVCGNHDVGNTPTKETIANYQASFGDDYFSFWVGGAHFLVLNSQYFEDASQVPDLALAQERWLNEQLQMSNDLGSQHIVLFQHIPWFVQEPKEDKIYFNIEINCRTRMLSKFKKHGVSKIFCGHYHRNAGGWDENLELVVTTAIGCQIGNDFHGMRIVRVMENDIQHDFYGLDDFPQKIDLNPTQKTKETSSNKSNL</sequence>
<evidence type="ECO:0000256" key="1">
    <source>
        <dbReference type="ARBA" id="ARBA00001968"/>
    </source>
</evidence>
<reference evidence="13 14" key="1">
    <citation type="journal article" date="2018" name="Nat. Ecol. Evol.">
        <title>Genomic signatures of mitonuclear coevolution across populations of Tigriopus californicus.</title>
        <authorList>
            <person name="Barreto F.S."/>
            <person name="Watson E.T."/>
            <person name="Lima T.G."/>
            <person name="Willett C.S."/>
            <person name="Edmands S."/>
            <person name="Li W."/>
            <person name="Burton R.S."/>
        </authorList>
    </citation>
    <scope>NUCLEOTIDE SEQUENCE [LARGE SCALE GENOMIC DNA]</scope>
    <source>
        <strain evidence="13 14">San Diego</strain>
    </source>
</reference>
<dbReference type="GO" id="GO:0005737">
    <property type="term" value="C:cytoplasm"/>
    <property type="evidence" value="ECO:0007669"/>
    <property type="project" value="UniProtKB-SubCell"/>
</dbReference>
<keyword evidence="8" id="KW-0378">Hydrolase</keyword>
<dbReference type="InterPro" id="IPR029052">
    <property type="entry name" value="Metallo-depent_PP-like"/>
</dbReference>
<dbReference type="SUPFAM" id="SSF56300">
    <property type="entry name" value="Metallo-dependent phosphatases"/>
    <property type="match status" value="1"/>
</dbReference>
<dbReference type="Gene3D" id="3.60.21.10">
    <property type="match status" value="1"/>
</dbReference>
<keyword evidence="6" id="KW-0963">Cytoplasm</keyword>
<evidence type="ECO:0000256" key="3">
    <source>
        <dbReference type="ARBA" id="ARBA00010567"/>
    </source>
</evidence>
<dbReference type="PANTHER" id="PTHR43143:SF1">
    <property type="entry name" value="SERINE_THREONINE-PROTEIN PHOSPHATASE CPPED1"/>
    <property type="match status" value="1"/>
</dbReference>
<dbReference type="InterPro" id="IPR041867">
    <property type="entry name" value="MPP_CSTP1"/>
</dbReference>
<dbReference type="CDD" id="cd07395">
    <property type="entry name" value="MPP_CSTP1"/>
    <property type="match status" value="1"/>
</dbReference>
<keyword evidence="14" id="KW-1185">Reference proteome</keyword>
<evidence type="ECO:0000256" key="10">
    <source>
        <dbReference type="ARBA" id="ARBA00047761"/>
    </source>
</evidence>
<comment type="catalytic activity">
    <reaction evidence="10">
        <text>O-phospho-L-seryl-[protein] + H2O = L-seryl-[protein] + phosphate</text>
        <dbReference type="Rhea" id="RHEA:20629"/>
        <dbReference type="Rhea" id="RHEA-COMP:9863"/>
        <dbReference type="Rhea" id="RHEA-COMP:11604"/>
        <dbReference type="ChEBI" id="CHEBI:15377"/>
        <dbReference type="ChEBI" id="CHEBI:29999"/>
        <dbReference type="ChEBI" id="CHEBI:43474"/>
        <dbReference type="ChEBI" id="CHEBI:83421"/>
        <dbReference type="EC" id="3.1.3.16"/>
    </reaction>
</comment>
<dbReference type="STRING" id="6832.A0A553PHV9"/>
<dbReference type="EMBL" id="VCGU01000004">
    <property type="protein sequence ID" value="TRY77237.1"/>
    <property type="molecule type" value="Genomic_DNA"/>
</dbReference>
<dbReference type="InterPro" id="IPR051918">
    <property type="entry name" value="STPP_CPPED1"/>
</dbReference>
<gene>
    <name evidence="13" type="ORF">TCAL_05313</name>
</gene>
<dbReference type="PANTHER" id="PTHR43143">
    <property type="entry name" value="METALLOPHOSPHOESTERASE, CALCINEURIN SUPERFAMILY"/>
    <property type="match status" value="1"/>
</dbReference>
<keyword evidence="7" id="KW-0479">Metal-binding</keyword>
<evidence type="ECO:0000256" key="4">
    <source>
        <dbReference type="ARBA" id="ARBA00013081"/>
    </source>
</evidence>
<comment type="cofactor">
    <cofactor evidence="1">
        <name>a divalent metal cation</name>
        <dbReference type="ChEBI" id="CHEBI:60240"/>
    </cofactor>
</comment>
<evidence type="ECO:0000256" key="8">
    <source>
        <dbReference type="ARBA" id="ARBA00022801"/>
    </source>
</evidence>
<organism evidence="13 14">
    <name type="scientific">Tigriopus californicus</name>
    <name type="common">Marine copepod</name>
    <dbReference type="NCBI Taxonomy" id="6832"/>
    <lineage>
        <taxon>Eukaryota</taxon>
        <taxon>Metazoa</taxon>
        <taxon>Ecdysozoa</taxon>
        <taxon>Arthropoda</taxon>
        <taxon>Crustacea</taxon>
        <taxon>Multicrustacea</taxon>
        <taxon>Hexanauplia</taxon>
        <taxon>Copepoda</taxon>
        <taxon>Harpacticoida</taxon>
        <taxon>Harpacticidae</taxon>
        <taxon>Tigriopus</taxon>
    </lineage>
</organism>
<dbReference type="AlphaFoldDB" id="A0A553PHV9"/>
<evidence type="ECO:0000256" key="5">
    <source>
        <dbReference type="ARBA" id="ARBA00013356"/>
    </source>
</evidence>
<feature type="domain" description="Calcineurin-like phosphoesterase" evidence="12">
    <location>
        <begin position="110"/>
        <end position="287"/>
    </location>
</feature>